<organism evidence="1 2">
    <name type="scientific">Aedes aegypti</name>
    <name type="common">Yellowfever mosquito</name>
    <name type="synonym">Culex aegypti</name>
    <dbReference type="NCBI Taxonomy" id="7159"/>
    <lineage>
        <taxon>Eukaryota</taxon>
        <taxon>Metazoa</taxon>
        <taxon>Ecdysozoa</taxon>
        <taxon>Arthropoda</taxon>
        <taxon>Hexapoda</taxon>
        <taxon>Insecta</taxon>
        <taxon>Pterygota</taxon>
        <taxon>Neoptera</taxon>
        <taxon>Endopterygota</taxon>
        <taxon>Diptera</taxon>
        <taxon>Nematocera</taxon>
        <taxon>Culicoidea</taxon>
        <taxon>Culicidae</taxon>
        <taxon>Culicinae</taxon>
        <taxon>Aedini</taxon>
        <taxon>Aedes</taxon>
        <taxon>Stegomyia</taxon>
    </lineage>
</organism>
<feature type="non-terminal residue" evidence="1">
    <location>
        <position position="1"/>
    </location>
</feature>
<dbReference type="HOGENOM" id="CLU_1631149_0_0_1"/>
<gene>
    <name evidence="1" type="ORF">AaeL_AAEL017057</name>
</gene>
<evidence type="ECO:0000313" key="2">
    <source>
        <dbReference type="Proteomes" id="UP000682892"/>
    </source>
</evidence>
<protein>
    <submittedName>
        <fullName evidence="1">AAEL017057-PA</fullName>
    </submittedName>
</protein>
<proteinExistence type="predicted"/>
<evidence type="ECO:0000313" key="1">
    <source>
        <dbReference type="EMBL" id="EJY57759.1"/>
    </source>
</evidence>
<sequence length="163" mass="17992">IQIKGNRFSLFTALDDFANFVNDGIDLEALLLVIFDVLELANEVADVITKWGGDVRATFSVCAAELFSQSLTRFSITSVKFSTFDKTMLLSVDVSVAQIEFCNNIFEHMGSTFDANVSGLVACKLGIRFIDETKGFDEHLPNLFKNGIHGFISIMFPGSLSLF</sequence>
<reference evidence="1" key="3">
    <citation type="submission" date="2012-09" db="EMBL/GenBank/DDBJ databases">
        <authorList>
            <consortium name="VectorBase"/>
        </authorList>
    </citation>
    <scope>NUCLEOTIDE SEQUENCE</scope>
    <source>
        <strain evidence="1">Liverpool</strain>
    </source>
</reference>
<dbReference type="AlphaFoldDB" id="J9HIP3"/>
<dbReference type="EMBL" id="CH477518">
    <property type="protein sequence ID" value="EJY57759.1"/>
    <property type="molecule type" value="Genomic_DNA"/>
</dbReference>
<name>J9HIP3_AEDAE</name>
<dbReference type="PaxDb" id="7159-AAEL017057-PA"/>
<dbReference type="Proteomes" id="UP000682892">
    <property type="component" value="Unassembled WGS sequence"/>
</dbReference>
<reference evidence="1" key="2">
    <citation type="journal article" date="2007" name="Science">
        <title>Genome sequence of Aedes aegypti, a major arbovirus vector.</title>
        <authorList>
            <person name="Nene V."/>
            <person name="Wortman J.R."/>
            <person name="Lawson D."/>
            <person name="Haas B."/>
            <person name="Kodira C."/>
            <person name="Tu Z.J."/>
            <person name="Loftus B."/>
            <person name="Xi Z."/>
            <person name="Megy K."/>
            <person name="Grabherr M."/>
            <person name="Ren Q."/>
            <person name="Zdobnov E.M."/>
            <person name="Lobo N.F."/>
            <person name="Campbell K.S."/>
            <person name="Brown S.E."/>
            <person name="Bonaldo M.F."/>
            <person name="Zhu J."/>
            <person name="Sinkins S.P."/>
            <person name="Hogenkamp D.G."/>
            <person name="Amedeo P."/>
            <person name="Arensburger P."/>
            <person name="Atkinson P.W."/>
            <person name="Bidwell S."/>
            <person name="Biedler J."/>
            <person name="Birney E."/>
            <person name="Bruggner R.V."/>
            <person name="Costas J."/>
            <person name="Coy M.R."/>
            <person name="Crabtree J."/>
            <person name="Crawford M."/>
            <person name="Debruyn B."/>
            <person name="Decaprio D."/>
            <person name="Eiglmeier K."/>
            <person name="Eisenstadt E."/>
            <person name="El-Dorry H."/>
            <person name="Gelbart W.M."/>
            <person name="Gomes S.L."/>
            <person name="Hammond M."/>
            <person name="Hannick L.I."/>
            <person name="Hogan J.R."/>
            <person name="Holmes M.H."/>
            <person name="Jaffe D."/>
            <person name="Johnston J.S."/>
            <person name="Kennedy R.C."/>
            <person name="Koo H."/>
            <person name="Kravitz S."/>
            <person name="Kriventseva E.V."/>
            <person name="Kulp D."/>
            <person name="Labutti K."/>
            <person name="Lee E."/>
            <person name="Li S."/>
            <person name="Lovin D.D."/>
            <person name="Mao C."/>
            <person name="Mauceli E."/>
            <person name="Menck C.F."/>
            <person name="Miller J.R."/>
            <person name="Montgomery P."/>
            <person name="Mori A."/>
            <person name="Nascimento A.L."/>
            <person name="Naveira H.F."/>
            <person name="Nusbaum C."/>
            <person name="O'leary S."/>
            <person name="Orvis J."/>
            <person name="Pertea M."/>
            <person name="Quesneville H."/>
            <person name="Reidenbach K.R."/>
            <person name="Rogers Y.H."/>
            <person name="Roth C.W."/>
            <person name="Schneider J.R."/>
            <person name="Schatz M."/>
            <person name="Shumway M."/>
            <person name="Stanke M."/>
            <person name="Stinson E.O."/>
            <person name="Tubio J.M."/>
            <person name="Vanzee J.P."/>
            <person name="Verjovski-Almeida S."/>
            <person name="Werner D."/>
            <person name="White O."/>
            <person name="Wyder S."/>
            <person name="Zeng Q."/>
            <person name="Zhao Q."/>
            <person name="Zhao Y."/>
            <person name="Hill C.A."/>
            <person name="Raikhel A.S."/>
            <person name="Soares M.B."/>
            <person name="Knudson D.L."/>
            <person name="Lee N.H."/>
            <person name="Galagan J."/>
            <person name="Salzberg S.L."/>
            <person name="Paulsen I.T."/>
            <person name="Dimopoulos G."/>
            <person name="Collins F.H."/>
            <person name="Birren B."/>
            <person name="Fraser-Liggett C.M."/>
            <person name="Severson D.W."/>
        </authorList>
    </citation>
    <scope>NUCLEOTIDE SEQUENCE [LARGE SCALE GENOMIC DNA]</scope>
    <source>
        <strain evidence="1">Liverpool</strain>
    </source>
</reference>
<accession>J9HIP3</accession>
<reference evidence="1" key="1">
    <citation type="submission" date="2005-10" db="EMBL/GenBank/DDBJ databases">
        <authorList>
            <person name="Loftus B.J."/>
            <person name="Nene V.M."/>
            <person name="Hannick L.I."/>
            <person name="Bidwell S."/>
            <person name="Haas B."/>
            <person name="Amedeo P."/>
            <person name="Orvis J."/>
            <person name="Wortman J.R."/>
            <person name="White O.R."/>
            <person name="Salzberg S."/>
            <person name="Shumway M."/>
            <person name="Koo H."/>
            <person name="Zhao Y."/>
            <person name="Holmes M."/>
            <person name="Miller J."/>
            <person name="Schatz M."/>
            <person name="Pop M."/>
            <person name="Pai G."/>
            <person name="Utterback T."/>
            <person name="Rogers Y.-H."/>
            <person name="Kravitz S."/>
            <person name="Fraser C.M."/>
        </authorList>
    </citation>
    <scope>NUCLEOTIDE SEQUENCE</scope>
    <source>
        <strain evidence="1">Liverpool</strain>
    </source>
</reference>